<dbReference type="InterPro" id="IPR049560">
    <property type="entry name" value="MeTrfase_RsmB-F_NOP2_cat"/>
</dbReference>
<evidence type="ECO:0000256" key="4">
    <source>
        <dbReference type="ARBA" id="ARBA00022679"/>
    </source>
</evidence>
<evidence type="ECO:0000256" key="3">
    <source>
        <dbReference type="ARBA" id="ARBA00022603"/>
    </source>
</evidence>
<dbReference type="Pfam" id="PF13636">
    <property type="entry name" value="Methyltranf_PUA"/>
    <property type="match status" value="1"/>
</dbReference>
<feature type="binding site" evidence="7">
    <location>
        <begin position="110"/>
        <end position="116"/>
    </location>
    <ligand>
        <name>S-adenosyl-L-methionine</name>
        <dbReference type="ChEBI" id="CHEBI:59789"/>
    </ligand>
</feature>
<dbReference type="Pfam" id="PF17126">
    <property type="entry name" value="RsmF_methylt_CI"/>
    <property type="match status" value="1"/>
</dbReference>
<comment type="similarity">
    <text evidence="1 7">Belongs to the class I-like SAM-binding methyltransferase superfamily. RsmB/NOP family.</text>
</comment>
<keyword evidence="5 7" id="KW-0949">S-adenosyl-L-methionine</keyword>
<dbReference type="InterPro" id="IPR027391">
    <property type="entry name" value="Nol1_Nop2_Fmu_2"/>
</dbReference>
<evidence type="ECO:0000256" key="7">
    <source>
        <dbReference type="PROSITE-ProRule" id="PRU01023"/>
    </source>
</evidence>
<dbReference type="InterPro" id="IPR031340">
    <property type="entry name" value="RsmF_methylt_CI"/>
</dbReference>
<dbReference type="CDD" id="cd21147">
    <property type="entry name" value="RsmF_methylt_CTD1"/>
    <property type="match status" value="1"/>
</dbReference>
<dbReference type="PANTHER" id="PTHR22807:SF30">
    <property type="entry name" value="28S RRNA (CYTOSINE(4447)-C(5))-METHYLTRANSFERASE-RELATED"/>
    <property type="match status" value="1"/>
</dbReference>
<protein>
    <submittedName>
        <fullName evidence="9">RsmB/NOP family class I SAM-dependent RNA methyltransferase</fullName>
    </submittedName>
</protein>
<evidence type="ECO:0000259" key="8">
    <source>
        <dbReference type="PROSITE" id="PS51686"/>
    </source>
</evidence>
<dbReference type="EMBL" id="CP089291">
    <property type="protein sequence ID" value="UOF90715.1"/>
    <property type="molecule type" value="Genomic_DNA"/>
</dbReference>
<dbReference type="Pfam" id="PF01189">
    <property type="entry name" value="Methyltr_RsmB-F"/>
    <property type="match status" value="1"/>
</dbReference>
<feature type="binding site" evidence="7">
    <location>
        <position position="160"/>
    </location>
    <ligand>
        <name>S-adenosyl-L-methionine</name>
        <dbReference type="ChEBI" id="CHEBI:59789"/>
    </ligand>
</feature>
<dbReference type="GO" id="GO:0032259">
    <property type="term" value="P:methylation"/>
    <property type="evidence" value="ECO:0007669"/>
    <property type="project" value="UniProtKB-KW"/>
</dbReference>
<feature type="active site" description="Nucleophile" evidence="7">
    <location>
        <position position="232"/>
    </location>
</feature>
<organism evidence="9 10">
    <name type="scientific">Fodinisporobacter ferrooxydans</name>
    <dbReference type="NCBI Taxonomy" id="2901836"/>
    <lineage>
        <taxon>Bacteria</taxon>
        <taxon>Bacillati</taxon>
        <taxon>Bacillota</taxon>
        <taxon>Bacilli</taxon>
        <taxon>Bacillales</taxon>
        <taxon>Alicyclobacillaceae</taxon>
        <taxon>Fodinisporobacter</taxon>
    </lineage>
</organism>
<dbReference type="GO" id="GO:0008168">
    <property type="term" value="F:methyltransferase activity"/>
    <property type="evidence" value="ECO:0007669"/>
    <property type="project" value="UniProtKB-KW"/>
</dbReference>
<dbReference type="InterPro" id="IPR018314">
    <property type="entry name" value="RsmB/NOL1/NOP2-like_CS"/>
</dbReference>
<dbReference type="Proteomes" id="UP000830167">
    <property type="component" value="Chromosome"/>
</dbReference>
<dbReference type="Gene3D" id="3.40.50.150">
    <property type="entry name" value="Vaccinia Virus protein VP39"/>
    <property type="match status" value="1"/>
</dbReference>
<dbReference type="PROSITE" id="PS01153">
    <property type="entry name" value="NOL1_NOP2_SUN"/>
    <property type="match status" value="1"/>
</dbReference>
<feature type="binding site" evidence="7">
    <location>
        <position position="134"/>
    </location>
    <ligand>
        <name>S-adenosyl-L-methionine</name>
        <dbReference type="ChEBI" id="CHEBI:59789"/>
    </ligand>
</feature>
<evidence type="ECO:0000313" key="10">
    <source>
        <dbReference type="Proteomes" id="UP000830167"/>
    </source>
</evidence>
<accession>A0ABY4CJL2</accession>
<sequence>MKLPDTFLVKMKYLLGDAYPQFLQSYEQPRTAGVRANSLKIQPETLKEKLPYLQENVPWARDGFYYDEKNHRPAKHPCYYAGLYYVQEPSAMLPAEMLHAEKGQRVLDLCAAPGGKSVQIASQIGREGLLVVNDIHPQRARVLLKNMERYGVTQAVVCNDTPEKLAKVFGGFFDKILIDAPCSGEGMFRKDPVMANNWSEQEVRKYAGWQADILKAVPALLRPQGEIVYSTCTFSREENEEQIEQFLKQHSNFELVVKKRLWPHMVKGEGHFAAKLVNQELKSKANPRKDCPEHGSTHFSKTSRAAIEEFSMQVWGHVDKWRSFLPKDGQIVERSGHIVFEHRDLPTLRGLKVLRSGWLLGVIEKSRFRPSQAYALGLPKEAAAVAVQAYRLSTDNETALYEGIRYLRGETIQVEGVQWKKGWHLVCMDGYPLGWAKGAGSILKNEYPPGWRWEDRNEFEDR</sequence>
<evidence type="ECO:0000256" key="6">
    <source>
        <dbReference type="ARBA" id="ARBA00022884"/>
    </source>
</evidence>
<proteinExistence type="inferred from homology"/>
<evidence type="ECO:0000256" key="1">
    <source>
        <dbReference type="ARBA" id="ARBA00007494"/>
    </source>
</evidence>
<dbReference type="Gene3D" id="3.30.70.1170">
    <property type="entry name" value="Sun protein, domain 3"/>
    <property type="match status" value="1"/>
</dbReference>
<reference evidence="9" key="1">
    <citation type="submission" date="2021-12" db="EMBL/GenBank/DDBJ databases">
        <title>Alicyclobacillaceae gen. nov., sp. nov., isolated from chalcocite enrichment system.</title>
        <authorList>
            <person name="Jiang Z."/>
        </authorList>
    </citation>
    <scope>NUCLEOTIDE SEQUENCE</scope>
    <source>
        <strain evidence="9">MYW30-H2</strain>
    </source>
</reference>
<dbReference type="SUPFAM" id="SSF53335">
    <property type="entry name" value="S-adenosyl-L-methionine-dependent methyltransferases"/>
    <property type="match status" value="1"/>
</dbReference>
<dbReference type="PANTHER" id="PTHR22807">
    <property type="entry name" value="NOP2 YEAST -RELATED NOL1/NOP2/FMU SUN DOMAIN-CONTAINING"/>
    <property type="match status" value="1"/>
</dbReference>
<keyword evidence="4 7" id="KW-0808">Transferase</keyword>
<dbReference type="PRINTS" id="PR02008">
    <property type="entry name" value="RCMTFAMILY"/>
</dbReference>
<dbReference type="Gene3D" id="2.30.130.60">
    <property type="match status" value="1"/>
</dbReference>
<dbReference type="InterPro" id="IPR023267">
    <property type="entry name" value="RCMT"/>
</dbReference>
<gene>
    <name evidence="9" type="ORF">LSG31_00070</name>
</gene>
<dbReference type="InterPro" id="IPR029063">
    <property type="entry name" value="SAM-dependent_MTases_sf"/>
</dbReference>
<feature type="binding site" evidence="7">
    <location>
        <position position="179"/>
    </location>
    <ligand>
        <name>S-adenosyl-L-methionine</name>
        <dbReference type="ChEBI" id="CHEBI:59789"/>
    </ligand>
</feature>
<keyword evidence="6 7" id="KW-0694">RNA-binding</keyword>
<name>A0ABY4CJL2_9BACL</name>
<evidence type="ECO:0000256" key="5">
    <source>
        <dbReference type="ARBA" id="ARBA00022691"/>
    </source>
</evidence>
<dbReference type="InterPro" id="IPR031341">
    <property type="entry name" value="Methyltr_RsmF_N"/>
</dbReference>
<keyword evidence="10" id="KW-1185">Reference proteome</keyword>
<dbReference type="Pfam" id="PF17125">
    <property type="entry name" value="Methyltr_RsmF_N"/>
    <property type="match status" value="1"/>
</dbReference>
<keyword evidence="2" id="KW-0963">Cytoplasm</keyword>
<dbReference type="CDD" id="cd02440">
    <property type="entry name" value="AdoMet_MTases"/>
    <property type="match status" value="1"/>
</dbReference>
<evidence type="ECO:0000313" key="9">
    <source>
        <dbReference type="EMBL" id="UOF90715.1"/>
    </source>
</evidence>
<dbReference type="InterPro" id="IPR001678">
    <property type="entry name" value="MeTrfase_RsmB-F_NOP2_dom"/>
</dbReference>
<feature type="domain" description="SAM-dependent MTase RsmB/NOP-type" evidence="8">
    <location>
        <begin position="22"/>
        <end position="305"/>
    </location>
</feature>
<keyword evidence="3 7" id="KW-0489">Methyltransferase</keyword>
<dbReference type="PROSITE" id="PS51686">
    <property type="entry name" value="SAM_MT_RSMB_NOP"/>
    <property type="match status" value="1"/>
</dbReference>
<evidence type="ECO:0000256" key="2">
    <source>
        <dbReference type="ARBA" id="ARBA00022490"/>
    </source>
</evidence>
<dbReference type="RefSeq" id="WP_347437415.1">
    <property type="nucleotide sequence ID" value="NZ_CP089291.1"/>
</dbReference>